<dbReference type="RefSeq" id="XP_033569136.1">
    <property type="nucleotide sequence ID" value="XM_033727041.1"/>
</dbReference>
<sequence>MADTYAPPPGAWNPPDVHPVYQPNASSYENLANPLMDAPPPLSPELDPSKPARHRRRRRHRDEAPEDLSEDPRHQTANSPSRSGPPKPRDRTKSTSPDQPQPQSLIGRLYRTLLSRVDGRSRAASPDRPHDVQPSRPSFSPEQQRRESHRRSHRRDEQVQGSSPDKRRHRKSREERGVSPFSPSHRPSPELHGPKGERAHRRSHQPRHQLSPNAPRRHAKREHRSRSKEPDAEEKRGAHRRSRARGDGEEMGE</sequence>
<feature type="compositionally biased region" description="Basic and acidic residues" evidence="1">
    <location>
        <begin position="244"/>
        <end position="253"/>
    </location>
</feature>
<dbReference type="EMBL" id="MU003725">
    <property type="protein sequence ID" value="KAF2802172.1"/>
    <property type="molecule type" value="Genomic_DNA"/>
</dbReference>
<dbReference type="GeneID" id="54467934"/>
<evidence type="ECO:0000256" key="1">
    <source>
        <dbReference type="SAM" id="MobiDB-lite"/>
    </source>
</evidence>
<keyword evidence="3" id="KW-1185">Reference proteome</keyword>
<evidence type="ECO:0000313" key="4">
    <source>
        <dbReference type="RefSeq" id="XP_033569136.1"/>
    </source>
</evidence>
<feature type="compositionally biased region" description="Basic and acidic residues" evidence="1">
    <location>
        <begin position="117"/>
        <end position="133"/>
    </location>
</feature>
<feature type="compositionally biased region" description="Basic and acidic residues" evidence="1">
    <location>
        <begin position="187"/>
        <end position="197"/>
    </location>
</feature>
<evidence type="ECO:0000313" key="2">
    <source>
        <dbReference type="EMBL" id="KAF2802172.1"/>
    </source>
</evidence>
<dbReference type="AlphaFoldDB" id="A0A6A6Y078"/>
<accession>A0A6A6Y078</accession>
<dbReference type="Proteomes" id="UP000504636">
    <property type="component" value="Unplaced"/>
</dbReference>
<organism evidence="2">
    <name type="scientific">Mytilinidion resinicola</name>
    <dbReference type="NCBI Taxonomy" id="574789"/>
    <lineage>
        <taxon>Eukaryota</taxon>
        <taxon>Fungi</taxon>
        <taxon>Dikarya</taxon>
        <taxon>Ascomycota</taxon>
        <taxon>Pezizomycotina</taxon>
        <taxon>Dothideomycetes</taxon>
        <taxon>Pleosporomycetidae</taxon>
        <taxon>Mytilinidiales</taxon>
        <taxon>Mytilinidiaceae</taxon>
        <taxon>Mytilinidion</taxon>
    </lineage>
</organism>
<proteinExistence type="predicted"/>
<protein>
    <submittedName>
        <fullName evidence="2 4">Uncharacterized protein</fullName>
    </submittedName>
</protein>
<evidence type="ECO:0000313" key="3">
    <source>
        <dbReference type="Proteomes" id="UP000504636"/>
    </source>
</evidence>
<feature type="region of interest" description="Disordered" evidence="1">
    <location>
        <begin position="1"/>
        <end position="253"/>
    </location>
</feature>
<feature type="compositionally biased region" description="Polar residues" evidence="1">
    <location>
        <begin position="94"/>
        <end position="104"/>
    </location>
</feature>
<feature type="compositionally biased region" description="Basic residues" evidence="1">
    <location>
        <begin position="215"/>
        <end position="226"/>
    </location>
</feature>
<feature type="compositionally biased region" description="Basic residues" evidence="1">
    <location>
        <begin position="198"/>
        <end position="207"/>
    </location>
</feature>
<dbReference type="OrthoDB" id="10607295at2759"/>
<reference evidence="2 4" key="1">
    <citation type="journal article" date="2020" name="Stud. Mycol.">
        <title>101 Dothideomycetes genomes: a test case for predicting lifestyles and emergence of pathogens.</title>
        <authorList>
            <person name="Haridas S."/>
            <person name="Albert R."/>
            <person name="Binder M."/>
            <person name="Bloem J."/>
            <person name="Labutti K."/>
            <person name="Salamov A."/>
            <person name="Andreopoulos B."/>
            <person name="Baker S."/>
            <person name="Barry K."/>
            <person name="Bills G."/>
            <person name="Bluhm B."/>
            <person name="Cannon C."/>
            <person name="Castanera R."/>
            <person name="Culley D."/>
            <person name="Daum C."/>
            <person name="Ezra D."/>
            <person name="Gonzalez J."/>
            <person name="Henrissat B."/>
            <person name="Kuo A."/>
            <person name="Liang C."/>
            <person name="Lipzen A."/>
            <person name="Lutzoni F."/>
            <person name="Magnuson J."/>
            <person name="Mondo S."/>
            <person name="Nolan M."/>
            <person name="Ohm R."/>
            <person name="Pangilinan J."/>
            <person name="Park H.-J."/>
            <person name="Ramirez L."/>
            <person name="Alfaro M."/>
            <person name="Sun H."/>
            <person name="Tritt A."/>
            <person name="Yoshinaga Y."/>
            <person name="Zwiers L.-H."/>
            <person name="Turgeon B."/>
            <person name="Goodwin S."/>
            <person name="Spatafora J."/>
            <person name="Crous P."/>
            <person name="Grigoriev I."/>
        </authorList>
    </citation>
    <scope>NUCLEOTIDE SEQUENCE</scope>
    <source>
        <strain evidence="2 4">CBS 304.34</strain>
    </source>
</reference>
<feature type="compositionally biased region" description="Basic and acidic residues" evidence="1">
    <location>
        <begin position="227"/>
        <end position="236"/>
    </location>
</feature>
<reference evidence="4" key="3">
    <citation type="submission" date="2025-04" db="UniProtKB">
        <authorList>
            <consortium name="RefSeq"/>
        </authorList>
    </citation>
    <scope>IDENTIFICATION</scope>
    <source>
        <strain evidence="4">CBS 304.34</strain>
    </source>
</reference>
<name>A0A6A6Y078_9PEZI</name>
<reference evidence="4" key="2">
    <citation type="submission" date="2020-04" db="EMBL/GenBank/DDBJ databases">
        <authorList>
            <consortium name="NCBI Genome Project"/>
        </authorList>
    </citation>
    <scope>NUCLEOTIDE SEQUENCE</scope>
    <source>
        <strain evidence="4">CBS 304.34</strain>
    </source>
</reference>
<gene>
    <name evidence="2 4" type="ORF">BDZ99DRAFT_552033</name>
</gene>
<feature type="compositionally biased region" description="Basic residues" evidence="1">
    <location>
        <begin position="51"/>
        <end position="60"/>
    </location>
</feature>
<feature type="compositionally biased region" description="Pro residues" evidence="1">
    <location>
        <begin position="1"/>
        <end position="12"/>
    </location>
</feature>